<dbReference type="GO" id="GO:0002250">
    <property type="term" value="P:adaptive immune response"/>
    <property type="evidence" value="ECO:0007669"/>
    <property type="project" value="UniProtKB-KW"/>
</dbReference>
<dbReference type="EMBL" id="VXBN01009181">
    <property type="protein sequence ID" value="NWR05742.1"/>
    <property type="molecule type" value="Genomic_DNA"/>
</dbReference>
<keyword evidence="3" id="KW-0391">Immunity</keyword>
<evidence type="ECO:0000256" key="7">
    <source>
        <dbReference type="ARBA" id="ARBA00023157"/>
    </source>
</evidence>
<dbReference type="PANTHER" id="PTHR19944:SF99">
    <property type="entry name" value="HLA CLASS II HISTOCOMPATIBILITY ANTIGEN, DRB1 BETA CHAIN"/>
    <property type="match status" value="1"/>
</dbReference>
<evidence type="ECO:0000313" key="12">
    <source>
        <dbReference type="EMBL" id="NWR05742.1"/>
    </source>
</evidence>
<name>A0A7K4U619_9SYLV</name>
<evidence type="ECO:0000259" key="11">
    <source>
        <dbReference type="SMART" id="SM00921"/>
    </source>
</evidence>
<organism evidence="12 13">
    <name type="scientific">Sinosuthora webbiana</name>
    <dbReference type="NCBI Taxonomy" id="337173"/>
    <lineage>
        <taxon>Eukaryota</taxon>
        <taxon>Metazoa</taxon>
        <taxon>Chordata</taxon>
        <taxon>Craniata</taxon>
        <taxon>Vertebrata</taxon>
        <taxon>Euteleostomi</taxon>
        <taxon>Archelosauria</taxon>
        <taxon>Archosauria</taxon>
        <taxon>Dinosauria</taxon>
        <taxon>Saurischia</taxon>
        <taxon>Theropoda</taxon>
        <taxon>Coelurosauria</taxon>
        <taxon>Aves</taxon>
        <taxon>Neognathae</taxon>
        <taxon>Neoaves</taxon>
        <taxon>Telluraves</taxon>
        <taxon>Australaves</taxon>
        <taxon>Passeriformes</taxon>
        <taxon>Sylvioidea</taxon>
        <taxon>Sylviidae</taxon>
        <taxon>Sinosuthora</taxon>
    </lineage>
</organism>
<dbReference type="SMART" id="SM00921">
    <property type="entry name" value="MHC_II_beta"/>
    <property type="match status" value="1"/>
</dbReference>
<gene>
    <name evidence="12" type="primary">H2eb1</name>
    <name evidence="12" type="ORF">SINWEB_R09255</name>
</gene>
<keyword evidence="8" id="KW-0325">Glycoprotein</keyword>
<dbReference type="Gene3D" id="3.10.320.10">
    <property type="entry name" value="Class II Histocompatibility Antigen, M Beta Chain, Chain B, domain 1"/>
    <property type="match status" value="1"/>
</dbReference>
<feature type="chain" id="PRO_5029563794" evidence="10">
    <location>
        <begin position="23"/>
        <end position="127"/>
    </location>
</feature>
<keyword evidence="6" id="KW-0472">Membrane</keyword>
<feature type="non-terminal residue" evidence="12">
    <location>
        <position position="127"/>
    </location>
</feature>
<comment type="caution">
    <text evidence="12">The sequence shown here is derived from an EMBL/GenBank/DDBJ whole genome shotgun (WGS) entry which is preliminary data.</text>
</comment>
<feature type="non-terminal residue" evidence="12">
    <location>
        <position position="1"/>
    </location>
</feature>
<keyword evidence="10" id="KW-0732">Signal</keyword>
<evidence type="ECO:0000256" key="9">
    <source>
        <dbReference type="ARBA" id="ARBA00023182"/>
    </source>
</evidence>
<proteinExistence type="predicted"/>
<feature type="domain" description="MHC class II beta chain N-terminal" evidence="11">
    <location>
        <begin position="37"/>
        <end position="111"/>
    </location>
</feature>
<accession>A0A7K4U619</accession>
<dbReference type="FunFam" id="3.10.320.10:FF:000001">
    <property type="entry name" value="HLA class II histocompatibility antigen, DRB1-1 beta chain"/>
    <property type="match status" value="1"/>
</dbReference>
<dbReference type="OrthoDB" id="10043043at2759"/>
<evidence type="ECO:0000256" key="8">
    <source>
        <dbReference type="ARBA" id="ARBA00023180"/>
    </source>
</evidence>
<reference evidence="12 13" key="1">
    <citation type="submission" date="2019-09" db="EMBL/GenBank/DDBJ databases">
        <title>Bird 10,000 Genomes (B10K) Project - Family phase.</title>
        <authorList>
            <person name="Zhang G."/>
        </authorList>
    </citation>
    <scope>NUCLEOTIDE SEQUENCE [LARGE SCALE GENOMIC DNA]</scope>
    <source>
        <strain evidence="12">B10K-DU-002-08</strain>
        <tissue evidence="12">Muscle</tissue>
    </source>
</reference>
<keyword evidence="5" id="KW-1064">Adaptive immunity</keyword>
<evidence type="ECO:0000256" key="1">
    <source>
        <dbReference type="ARBA" id="ARBA00004479"/>
    </source>
</evidence>
<dbReference type="GO" id="GO:0002504">
    <property type="term" value="P:antigen processing and presentation of peptide or polysaccharide antigen via MHC class II"/>
    <property type="evidence" value="ECO:0007669"/>
    <property type="project" value="UniProtKB-KW"/>
</dbReference>
<dbReference type="AlphaFoldDB" id="A0A7K4U619"/>
<dbReference type="InterPro" id="IPR014745">
    <property type="entry name" value="MHC_II_a/b_N"/>
</dbReference>
<dbReference type="InterPro" id="IPR050160">
    <property type="entry name" value="MHC/Immunoglobulin"/>
</dbReference>
<evidence type="ECO:0000256" key="3">
    <source>
        <dbReference type="ARBA" id="ARBA00022859"/>
    </source>
</evidence>
<dbReference type="GO" id="GO:0042613">
    <property type="term" value="C:MHC class II protein complex"/>
    <property type="evidence" value="ECO:0007669"/>
    <property type="project" value="UniProtKB-KW"/>
</dbReference>
<evidence type="ECO:0000256" key="6">
    <source>
        <dbReference type="ARBA" id="ARBA00023136"/>
    </source>
</evidence>
<evidence type="ECO:0000256" key="4">
    <source>
        <dbReference type="ARBA" id="ARBA00022989"/>
    </source>
</evidence>
<dbReference type="Proteomes" id="UP000580691">
    <property type="component" value="Unassembled WGS sequence"/>
</dbReference>
<dbReference type="InterPro" id="IPR011162">
    <property type="entry name" value="MHC_I/II-like_Ag-recog"/>
</dbReference>
<protein>
    <submittedName>
        <fullName evidence="12">HB2J protein</fullName>
    </submittedName>
</protein>
<evidence type="ECO:0000256" key="10">
    <source>
        <dbReference type="SAM" id="SignalP"/>
    </source>
</evidence>
<dbReference type="PANTHER" id="PTHR19944">
    <property type="entry name" value="MHC CLASS II-RELATED"/>
    <property type="match status" value="1"/>
</dbReference>
<evidence type="ECO:0000313" key="13">
    <source>
        <dbReference type="Proteomes" id="UP000580691"/>
    </source>
</evidence>
<keyword evidence="13" id="KW-1185">Reference proteome</keyword>
<keyword evidence="7" id="KW-1015">Disulfide bond</keyword>
<keyword evidence="9" id="KW-0491">MHC II</keyword>
<comment type="subcellular location">
    <subcellularLocation>
        <location evidence="1">Membrane</location>
        <topology evidence="1">Single-pass type I membrane protein</topology>
    </subcellularLocation>
</comment>
<keyword evidence="4" id="KW-1133">Transmembrane helix</keyword>
<feature type="signal peptide" evidence="10">
    <location>
        <begin position="1"/>
        <end position="22"/>
    </location>
</feature>
<evidence type="ECO:0000256" key="5">
    <source>
        <dbReference type="ARBA" id="ARBA00023130"/>
    </source>
</evidence>
<dbReference type="Pfam" id="PF00969">
    <property type="entry name" value="MHC_II_beta"/>
    <property type="match status" value="1"/>
</dbReference>
<dbReference type="SUPFAM" id="SSF54452">
    <property type="entry name" value="MHC antigen-recognition domain"/>
    <property type="match status" value="1"/>
</dbReference>
<evidence type="ECO:0000256" key="2">
    <source>
        <dbReference type="ARBA" id="ARBA00022692"/>
    </source>
</evidence>
<dbReference type="InterPro" id="IPR000353">
    <property type="entry name" value="MHC_II_b_N"/>
</dbReference>
<keyword evidence="2" id="KW-0812">Transmembrane</keyword>
<sequence>MERLTAAGALLVALVVLGASSAVDTELSGVFQEMVKSECHFINGTDRVKFVKRFIYNREQYVHFDSDVGLYVGDTPYGEKVARYWNSNPEWMEYRRDAVDRHCRHNYELSTPFLMERRVPPSVSISL</sequence>